<organism evidence="1 2">
    <name type="scientific">Methylophaga thiooxydans</name>
    <dbReference type="NCBI Taxonomy" id="392484"/>
    <lineage>
        <taxon>Bacteria</taxon>
        <taxon>Pseudomonadati</taxon>
        <taxon>Pseudomonadota</taxon>
        <taxon>Gammaproteobacteria</taxon>
        <taxon>Thiotrichales</taxon>
        <taxon>Piscirickettsiaceae</taxon>
        <taxon>Methylophaga</taxon>
    </lineage>
</organism>
<evidence type="ECO:0000313" key="2">
    <source>
        <dbReference type="Proteomes" id="UP000029999"/>
    </source>
</evidence>
<dbReference type="Pfam" id="PF02597">
    <property type="entry name" value="ThiS"/>
    <property type="match status" value="1"/>
</dbReference>
<name>A0A0A0BE42_9GAMM</name>
<dbReference type="InterPro" id="IPR010035">
    <property type="entry name" value="Thi_S"/>
</dbReference>
<dbReference type="EMBL" id="JRQD01000005">
    <property type="protein sequence ID" value="KGM06130.1"/>
    <property type="molecule type" value="Genomic_DNA"/>
</dbReference>
<evidence type="ECO:0008006" key="3">
    <source>
        <dbReference type="Google" id="ProtNLM"/>
    </source>
</evidence>
<evidence type="ECO:0000313" key="1">
    <source>
        <dbReference type="EMBL" id="KGM06130.1"/>
    </source>
</evidence>
<dbReference type="NCBIfam" id="TIGR01683">
    <property type="entry name" value="thiS"/>
    <property type="match status" value="1"/>
</dbReference>
<dbReference type="CDD" id="cd00565">
    <property type="entry name" value="Ubl_ThiS"/>
    <property type="match status" value="1"/>
</dbReference>
<dbReference type="AlphaFoldDB" id="A0A0A0BE42"/>
<dbReference type="InterPro" id="IPR003749">
    <property type="entry name" value="ThiS/MoaD-like"/>
</dbReference>
<dbReference type="PANTHER" id="PTHR34472">
    <property type="entry name" value="SULFUR CARRIER PROTEIN THIS"/>
    <property type="match status" value="1"/>
</dbReference>
<dbReference type="Gene3D" id="3.10.20.30">
    <property type="match status" value="1"/>
</dbReference>
<dbReference type="STRING" id="392484.LP43_2003"/>
<proteinExistence type="predicted"/>
<dbReference type="InterPro" id="IPR012675">
    <property type="entry name" value="Beta-grasp_dom_sf"/>
</dbReference>
<comment type="caution">
    <text evidence="1">The sequence shown here is derived from an EMBL/GenBank/DDBJ whole genome shotgun (WGS) entry which is preliminary data.</text>
</comment>
<dbReference type="PANTHER" id="PTHR34472:SF1">
    <property type="entry name" value="SULFUR CARRIER PROTEIN THIS"/>
    <property type="match status" value="1"/>
</dbReference>
<protein>
    <recommendedName>
        <fullName evidence="3">Sulfur carrier protein ThiS</fullName>
    </recommendedName>
</protein>
<dbReference type="Proteomes" id="UP000029999">
    <property type="component" value="Unassembled WGS sequence"/>
</dbReference>
<dbReference type="RefSeq" id="WP_036314749.1">
    <property type="nucleotide sequence ID" value="NZ_JRQD01000005.1"/>
</dbReference>
<sequence>MTSNQQVIELNGESIDATDVSSVADLIEQKNMTGGRFVVVVNDEVVPKSSWAQTSINAGDKVDIMSPISGG</sequence>
<accession>A0A0A0BE42</accession>
<dbReference type="SUPFAM" id="SSF54285">
    <property type="entry name" value="MoaD/ThiS"/>
    <property type="match status" value="1"/>
</dbReference>
<gene>
    <name evidence="1" type="ORF">LP43_2003</name>
</gene>
<dbReference type="InterPro" id="IPR016155">
    <property type="entry name" value="Mopterin_synth/thiamin_S_b"/>
</dbReference>
<reference evidence="1 2" key="1">
    <citation type="submission" date="2014-09" db="EMBL/GenBank/DDBJ databases">
        <authorList>
            <person name="Grob C."/>
            <person name="Taubert M."/>
            <person name="Howat A.M."/>
            <person name="Burns O.J."/>
            <person name="Dixon J.L."/>
            <person name="Chen Y."/>
            <person name="Murrell J.C."/>
        </authorList>
    </citation>
    <scope>NUCLEOTIDE SEQUENCE [LARGE SCALE GENOMIC DNA]</scope>
    <source>
        <strain evidence="1">L4</strain>
    </source>
</reference>